<evidence type="ECO:0000313" key="2">
    <source>
        <dbReference type="EMBL" id="AYO30313.1"/>
    </source>
</evidence>
<dbReference type="Proteomes" id="UP000280960">
    <property type="component" value="Chromosome"/>
</dbReference>
<keyword evidence="1" id="KW-0732">Signal</keyword>
<accession>A0A3G2R4C2</accession>
<evidence type="ECO:0000256" key="1">
    <source>
        <dbReference type="SAM" id="SignalP"/>
    </source>
</evidence>
<organism evidence="2 3">
    <name type="scientific">Biomaibacter acetigenes</name>
    <dbReference type="NCBI Taxonomy" id="2316383"/>
    <lineage>
        <taxon>Bacteria</taxon>
        <taxon>Bacillati</taxon>
        <taxon>Bacillota</taxon>
        <taxon>Clostridia</taxon>
        <taxon>Thermosediminibacterales</taxon>
        <taxon>Tepidanaerobacteraceae</taxon>
        <taxon>Biomaibacter</taxon>
    </lineage>
</organism>
<proteinExistence type="predicted"/>
<feature type="chain" id="PRO_5018117232" evidence="1">
    <location>
        <begin position="28"/>
        <end position="175"/>
    </location>
</feature>
<dbReference type="RefSeq" id="WP_122014529.1">
    <property type="nucleotide sequence ID" value="NZ_CP033169.1"/>
</dbReference>
<sequence length="175" mass="19671">MSIRKKINVILLMLLLFLIWTCSSALALDEYATKFVQHRAISADWGALSFNFYVDYGANTTVGSQYKWIDYNLVSAYKTEDCVIYPDEIGNGDAYFVEVYETVDGDEIDSLGPSAFDTADGIWDPDTIVYYNYESNDTMASINSGTSAQATHACYFFLNDTWVPGNKSVYVSFSF</sequence>
<evidence type="ECO:0000313" key="3">
    <source>
        <dbReference type="Proteomes" id="UP000280960"/>
    </source>
</evidence>
<feature type="signal peptide" evidence="1">
    <location>
        <begin position="1"/>
        <end position="27"/>
    </location>
</feature>
<dbReference type="KEGG" id="bacg:D2962_06485"/>
<reference evidence="2 3" key="1">
    <citation type="submission" date="2018-10" db="EMBL/GenBank/DDBJ databases">
        <authorList>
            <person name="Zhang X."/>
        </authorList>
    </citation>
    <scope>NUCLEOTIDE SEQUENCE [LARGE SCALE GENOMIC DNA]</scope>
    <source>
        <strain evidence="2 3">SK-G1</strain>
    </source>
</reference>
<name>A0A3G2R4C2_9FIRM</name>
<dbReference type="EMBL" id="CP033169">
    <property type="protein sequence ID" value="AYO30313.1"/>
    <property type="molecule type" value="Genomic_DNA"/>
</dbReference>
<dbReference type="AlphaFoldDB" id="A0A3G2R4C2"/>
<protein>
    <submittedName>
        <fullName evidence="2">Uncharacterized protein</fullName>
    </submittedName>
</protein>
<keyword evidence="3" id="KW-1185">Reference proteome</keyword>
<gene>
    <name evidence="2" type="ORF">D2962_06485</name>
</gene>